<dbReference type="Gene3D" id="3.30.360.10">
    <property type="entry name" value="Dihydrodipicolinate Reductase, domain 2"/>
    <property type="match status" value="1"/>
</dbReference>
<accession>A0ABS4J247</accession>
<dbReference type="InterPro" id="IPR055170">
    <property type="entry name" value="GFO_IDH_MocA-like_dom"/>
</dbReference>
<name>A0ABS4J247_9BACL</name>
<dbReference type="InterPro" id="IPR036291">
    <property type="entry name" value="NAD(P)-bd_dom_sf"/>
</dbReference>
<keyword evidence="4" id="KW-1185">Reference proteome</keyword>
<dbReference type="Proteomes" id="UP001519287">
    <property type="component" value="Unassembled WGS sequence"/>
</dbReference>
<dbReference type="RefSeq" id="WP_209975773.1">
    <property type="nucleotide sequence ID" value="NZ_JAGGLB010000022.1"/>
</dbReference>
<evidence type="ECO:0000313" key="3">
    <source>
        <dbReference type="EMBL" id="MBP1993902.1"/>
    </source>
</evidence>
<dbReference type="Pfam" id="PF22725">
    <property type="entry name" value="GFO_IDH_MocA_C3"/>
    <property type="match status" value="1"/>
</dbReference>
<feature type="domain" description="GFO/IDH/MocA-like oxidoreductase" evidence="2">
    <location>
        <begin position="130"/>
        <end position="250"/>
    </location>
</feature>
<dbReference type="EMBL" id="JAGGLB010000022">
    <property type="protein sequence ID" value="MBP1993902.1"/>
    <property type="molecule type" value="Genomic_DNA"/>
</dbReference>
<dbReference type="PANTHER" id="PTHR43377:SF1">
    <property type="entry name" value="BILIVERDIN REDUCTASE A"/>
    <property type="match status" value="1"/>
</dbReference>
<gene>
    <name evidence="3" type="ORF">J2Z66_005528</name>
</gene>
<dbReference type="InterPro" id="IPR000683">
    <property type="entry name" value="Gfo/Idh/MocA-like_OxRdtase_N"/>
</dbReference>
<protein>
    <submittedName>
        <fullName evidence="3">Dehydrogenase</fullName>
    </submittedName>
</protein>
<dbReference type="SUPFAM" id="SSF55347">
    <property type="entry name" value="Glyceraldehyde-3-phosphate dehydrogenase-like, C-terminal domain"/>
    <property type="match status" value="1"/>
</dbReference>
<dbReference type="Pfam" id="PF01408">
    <property type="entry name" value="GFO_IDH_MocA"/>
    <property type="match status" value="1"/>
</dbReference>
<dbReference type="InterPro" id="IPR051450">
    <property type="entry name" value="Gfo/Idh/MocA_Oxidoreductases"/>
</dbReference>
<proteinExistence type="predicted"/>
<sequence>MKYRAAIVGGGGIAVGHLEALAGMDRIECVAVADVQEERAQKLASTYGIRPYVQYKEMIEREKPDIAVITLPHFLHKEAAVFCAEQGCHVLLEKPMALNTEECDEIIAAVRRSKVTLLVGHTQHYIAENREAKRIMEQNWLGELVMIIDARHTNYFQAQRPRWFLQKELAGGGILTNLGSHSVDKIQWLGGAPIARVRAAVSYEAAEGNVEGSGLVFLENNNGVPATVSQSGYGGAPKDETELIFTKGMIKLHTGQSLWISEGGTYVQVPVEPQEAPFVLQFNDLLNCIETGAEPECSMEYSRSIVAVIQSIYRSHELKEEQTVPM</sequence>
<evidence type="ECO:0000259" key="2">
    <source>
        <dbReference type="Pfam" id="PF22725"/>
    </source>
</evidence>
<evidence type="ECO:0000259" key="1">
    <source>
        <dbReference type="Pfam" id="PF01408"/>
    </source>
</evidence>
<dbReference type="SUPFAM" id="SSF51735">
    <property type="entry name" value="NAD(P)-binding Rossmann-fold domains"/>
    <property type="match status" value="1"/>
</dbReference>
<evidence type="ECO:0000313" key="4">
    <source>
        <dbReference type="Proteomes" id="UP001519287"/>
    </source>
</evidence>
<organism evidence="3 4">
    <name type="scientific">Paenibacillus eucommiae</name>
    <dbReference type="NCBI Taxonomy" id="1355755"/>
    <lineage>
        <taxon>Bacteria</taxon>
        <taxon>Bacillati</taxon>
        <taxon>Bacillota</taxon>
        <taxon>Bacilli</taxon>
        <taxon>Bacillales</taxon>
        <taxon>Paenibacillaceae</taxon>
        <taxon>Paenibacillus</taxon>
    </lineage>
</organism>
<reference evidence="3 4" key="1">
    <citation type="submission" date="2021-03" db="EMBL/GenBank/DDBJ databases">
        <title>Genomic Encyclopedia of Type Strains, Phase IV (KMG-IV): sequencing the most valuable type-strain genomes for metagenomic binning, comparative biology and taxonomic classification.</title>
        <authorList>
            <person name="Goeker M."/>
        </authorList>
    </citation>
    <scope>NUCLEOTIDE SEQUENCE [LARGE SCALE GENOMIC DNA]</scope>
    <source>
        <strain evidence="3 4">DSM 26048</strain>
    </source>
</reference>
<dbReference type="PANTHER" id="PTHR43377">
    <property type="entry name" value="BILIVERDIN REDUCTASE A"/>
    <property type="match status" value="1"/>
</dbReference>
<feature type="domain" description="Gfo/Idh/MocA-like oxidoreductase N-terminal" evidence="1">
    <location>
        <begin position="4"/>
        <end position="121"/>
    </location>
</feature>
<comment type="caution">
    <text evidence="3">The sequence shown here is derived from an EMBL/GenBank/DDBJ whole genome shotgun (WGS) entry which is preliminary data.</text>
</comment>
<dbReference type="Gene3D" id="3.40.50.720">
    <property type="entry name" value="NAD(P)-binding Rossmann-like Domain"/>
    <property type="match status" value="1"/>
</dbReference>